<dbReference type="PANTHER" id="PTHR35342:SF5">
    <property type="entry name" value="TRICARBOXYLIC TRANSPORT PROTEIN"/>
    <property type="match status" value="1"/>
</dbReference>
<feature type="transmembrane region" description="Helical" evidence="1">
    <location>
        <begin position="138"/>
        <end position="160"/>
    </location>
</feature>
<protein>
    <recommendedName>
        <fullName evidence="2">DUF112 domain-containing protein</fullName>
    </recommendedName>
</protein>
<feature type="transmembrane region" description="Helical" evidence="1">
    <location>
        <begin position="166"/>
        <end position="184"/>
    </location>
</feature>
<proteinExistence type="predicted"/>
<dbReference type="Pfam" id="PF01970">
    <property type="entry name" value="TctA"/>
    <property type="match status" value="1"/>
</dbReference>
<reference evidence="3" key="1">
    <citation type="submission" date="2018-05" db="EMBL/GenBank/DDBJ databases">
        <authorList>
            <person name="Lanie J.A."/>
            <person name="Ng W.-L."/>
            <person name="Kazmierczak K.M."/>
            <person name="Andrzejewski T.M."/>
            <person name="Davidsen T.M."/>
            <person name="Wayne K.J."/>
            <person name="Tettelin H."/>
            <person name="Glass J.I."/>
            <person name="Rusch D."/>
            <person name="Podicherti R."/>
            <person name="Tsui H.-C.T."/>
            <person name="Winkler M.E."/>
        </authorList>
    </citation>
    <scope>NUCLEOTIDE SEQUENCE</scope>
</reference>
<keyword evidence="1" id="KW-0472">Membrane</keyword>
<accession>A0A382ZMS0</accession>
<dbReference type="InterPro" id="IPR002823">
    <property type="entry name" value="DUF112_TM"/>
</dbReference>
<evidence type="ECO:0000259" key="2">
    <source>
        <dbReference type="Pfam" id="PF01970"/>
    </source>
</evidence>
<dbReference type="EMBL" id="UINC01185274">
    <property type="protein sequence ID" value="SVD96896.1"/>
    <property type="molecule type" value="Genomic_DNA"/>
</dbReference>
<gene>
    <name evidence="3" type="ORF">METZ01_LOCUS449750</name>
</gene>
<feature type="transmembrane region" description="Helical" evidence="1">
    <location>
        <begin position="64"/>
        <end position="87"/>
    </location>
</feature>
<evidence type="ECO:0000256" key="1">
    <source>
        <dbReference type="SAM" id="Phobius"/>
    </source>
</evidence>
<name>A0A382ZMS0_9ZZZZ</name>
<sequence>MALQGGAIGMIVGMLPGTSGGIGDWTAYSTTVSQYKNEKIPFGKGNIKGVIGPEGANNSGKAGALIPTILFAIPGGKAMAILMALWMSLGFNVDDVDVMINDKFLNHIFSGFMVGTLLTGIVCLVFTRYISKVVYFPARYWVTPLFLLTIWAVVASRYYAFLYEDILTLGIFGVLGFVMFKYKFSRPAFLMSYILAERFESSFFQTIGLFEFSTLIDRPIFVSLIL</sequence>
<keyword evidence="1" id="KW-1133">Transmembrane helix</keyword>
<dbReference type="PANTHER" id="PTHR35342">
    <property type="entry name" value="TRICARBOXYLIC TRANSPORT PROTEIN"/>
    <property type="match status" value="1"/>
</dbReference>
<feature type="non-terminal residue" evidence="3">
    <location>
        <position position="226"/>
    </location>
</feature>
<feature type="domain" description="DUF112" evidence="2">
    <location>
        <begin position="2"/>
        <end position="190"/>
    </location>
</feature>
<organism evidence="3">
    <name type="scientific">marine metagenome</name>
    <dbReference type="NCBI Taxonomy" id="408172"/>
    <lineage>
        <taxon>unclassified sequences</taxon>
        <taxon>metagenomes</taxon>
        <taxon>ecological metagenomes</taxon>
    </lineage>
</organism>
<evidence type="ECO:0000313" key="3">
    <source>
        <dbReference type="EMBL" id="SVD96896.1"/>
    </source>
</evidence>
<feature type="transmembrane region" description="Helical" evidence="1">
    <location>
        <begin position="107"/>
        <end position="126"/>
    </location>
</feature>
<keyword evidence="1" id="KW-0812">Transmembrane</keyword>
<dbReference type="AlphaFoldDB" id="A0A382ZMS0"/>